<dbReference type="RefSeq" id="WP_073256022.1">
    <property type="nucleotide sequence ID" value="NZ_FRCS01000003.1"/>
</dbReference>
<dbReference type="Gene3D" id="1.10.10.60">
    <property type="entry name" value="Homeodomain-like"/>
    <property type="match status" value="1"/>
</dbReference>
<dbReference type="InterPro" id="IPR001647">
    <property type="entry name" value="HTH_TetR"/>
</dbReference>
<dbReference type="AlphaFoldDB" id="A0A1M7PEV0"/>
<dbReference type="Pfam" id="PF17754">
    <property type="entry name" value="TetR_C_14"/>
    <property type="match status" value="1"/>
</dbReference>
<name>A0A1M7PEV0_9ACTN</name>
<dbReference type="Proteomes" id="UP000184440">
    <property type="component" value="Unassembled WGS sequence"/>
</dbReference>
<dbReference type="InterPro" id="IPR023772">
    <property type="entry name" value="DNA-bd_HTH_TetR-type_CS"/>
</dbReference>
<keyword evidence="1" id="KW-0805">Transcription regulation</keyword>
<dbReference type="GO" id="GO:0000976">
    <property type="term" value="F:transcription cis-regulatory region binding"/>
    <property type="evidence" value="ECO:0007669"/>
    <property type="project" value="TreeGrafter"/>
</dbReference>
<dbReference type="OrthoDB" id="956698at2"/>
<dbReference type="PROSITE" id="PS50977">
    <property type="entry name" value="HTH_TETR_2"/>
    <property type="match status" value="1"/>
</dbReference>
<proteinExistence type="predicted"/>
<evidence type="ECO:0000256" key="3">
    <source>
        <dbReference type="ARBA" id="ARBA00023163"/>
    </source>
</evidence>
<dbReference type="PANTHER" id="PTHR30055:SF238">
    <property type="entry name" value="MYCOFACTOCIN BIOSYNTHESIS TRANSCRIPTIONAL REGULATOR MFTR-RELATED"/>
    <property type="match status" value="1"/>
</dbReference>
<feature type="domain" description="HTH tetR-type" evidence="5">
    <location>
        <begin position="14"/>
        <end position="74"/>
    </location>
</feature>
<protein>
    <submittedName>
        <fullName evidence="6">Transcriptional regulator, TetR family</fullName>
    </submittedName>
</protein>
<sequence length="199" mass="21309">MADTDGSLRERKRRETWQALRSAAITLVSERGLDGVSVDEIAAAANVSKRTLFNYFSSKEDLIFGPDPAEPARLAAIAEARPADEPIWDSLREILLGYVNGYPAKLALHKRLLAASPGLAAHYGSSTAVVESTIRQWVSTRLSGDDDPLQPALLVGAALTVLRAAFAVWQPDEGFDQLAALVRDGFDRVGGGLGGPPSR</sequence>
<keyword evidence="7" id="KW-1185">Reference proteome</keyword>
<dbReference type="Pfam" id="PF00440">
    <property type="entry name" value="TetR_N"/>
    <property type="match status" value="1"/>
</dbReference>
<feature type="DNA-binding region" description="H-T-H motif" evidence="4">
    <location>
        <begin position="37"/>
        <end position="56"/>
    </location>
</feature>
<accession>A0A1M7PEV0</accession>
<reference evidence="6 7" key="1">
    <citation type="submission" date="2016-11" db="EMBL/GenBank/DDBJ databases">
        <authorList>
            <person name="Jaros S."/>
            <person name="Januszkiewicz K."/>
            <person name="Wedrychowicz H."/>
        </authorList>
    </citation>
    <scope>NUCLEOTIDE SEQUENCE [LARGE SCALE GENOMIC DNA]</scope>
    <source>
        <strain evidence="6 7">DSM 46144</strain>
    </source>
</reference>
<dbReference type="InterPro" id="IPR041347">
    <property type="entry name" value="MftR_C"/>
</dbReference>
<dbReference type="STRING" id="134849.SAMN05443668_103287"/>
<dbReference type="SUPFAM" id="SSF46689">
    <property type="entry name" value="Homeodomain-like"/>
    <property type="match status" value="1"/>
</dbReference>
<organism evidence="6 7">
    <name type="scientific">Cryptosporangium aurantiacum</name>
    <dbReference type="NCBI Taxonomy" id="134849"/>
    <lineage>
        <taxon>Bacteria</taxon>
        <taxon>Bacillati</taxon>
        <taxon>Actinomycetota</taxon>
        <taxon>Actinomycetes</taxon>
        <taxon>Cryptosporangiales</taxon>
        <taxon>Cryptosporangiaceae</taxon>
        <taxon>Cryptosporangium</taxon>
    </lineage>
</organism>
<dbReference type="Gene3D" id="1.10.357.10">
    <property type="entry name" value="Tetracycline Repressor, domain 2"/>
    <property type="match status" value="1"/>
</dbReference>
<dbReference type="InterPro" id="IPR050109">
    <property type="entry name" value="HTH-type_TetR-like_transc_reg"/>
</dbReference>
<dbReference type="PROSITE" id="PS01081">
    <property type="entry name" value="HTH_TETR_1"/>
    <property type="match status" value="1"/>
</dbReference>
<dbReference type="PANTHER" id="PTHR30055">
    <property type="entry name" value="HTH-TYPE TRANSCRIPTIONAL REGULATOR RUTR"/>
    <property type="match status" value="1"/>
</dbReference>
<dbReference type="GO" id="GO:0003700">
    <property type="term" value="F:DNA-binding transcription factor activity"/>
    <property type="evidence" value="ECO:0007669"/>
    <property type="project" value="TreeGrafter"/>
</dbReference>
<evidence type="ECO:0000256" key="2">
    <source>
        <dbReference type="ARBA" id="ARBA00023125"/>
    </source>
</evidence>
<dbReference type="PRINTS" id="PR00455">
    <property type="entry name" value="HTHTETR"/>
</dbReference>
<evidence type="ECO:0000313" key="6">
    <source>
        <dbReference type="EMBL" id="SHN15569.1"/>
    </source>
</evidence>
<keyword evidence="3" id="KW-0804">Transcription</keyword>
<evidence type="ECO:0000256" key="1">
    <source>
        <dbReference type="ARBA" id="ARBA00023015"/>
    </source>
</evidence>
<evidence type="ECO:0000256" key="4">
    <source>
        <dbReference type="PROSITE-ProRule" id="PRU00335"/>
    </source>
</evidence>
<evidence type="ECO:0000259" key="5">
    <source>
        <dbReference type="PROSITE" id="PS50977"/>
    </source>
</evidence>
<gene>
    <name evidence="6" type="ORF">SAMN05443668_103287</name>
</gene>
<evidence type="ECO:0000313" key="7">
    <source>
        <dbReference type="Proteomes" id="UP000184440"/>
    </source>
</evidence>
<keyword evidence="2 4" id="KW-0238">DNA-binding</keyword>
<dbReference type="EMBL" id="FRCS01000003">
    <property type="protein sequence ID" value="SHN15569.1"/>
    <property type="molecule type" value="Genomic_DNA"/>
</dbReference>
<dbReference type="InterPro" id="IPR009057">
    <property type="entry name" value="Homeodomain-like_sf"/>
</dbReference>